<gene>
    <name evidence="8" type="ordered locus">FraEuI1c_2756</name>
</gene>
<keyword evidence="5" id="KW-0560">Oxidoreductase</keyword>
<reference evidence="8 9" key="1">
    <citation type="submission" date="2010-10" db="EMBL/GenBank/DDBJ databases">
        <title>Complete sequence of Frankia sp. EuI1c.</title>
        <authorList>
            <consortium name="US DOE Joint Genome Institute"/>
            <person name="Lucas S."/>
            <person name="Copeland A."/>
            <person name="Lapidus A."/>
            <person name="Cheng J.-F."/>
            <person name="Bruce D."/>
            <person name="Goodwin L."/>
            <person name="Pitluck S."/>
            <person name="Chertkov O."/>
            <person name="Detter J.C."/>
            <person name="Han C."/>
            <person name="Tapia R."/>
            <person name="Land M."/>
            <person name="Hauser L."/>
            <person name="Jeffries C."/>
            <person name="Kyrpides N."/>
            <person name="Ivanova N."/>
            <person name="Mikhailova N."/>
            <person name="Beauchemin N."/>
            <person name="Sen A."/>
            <person name="Sur S.A."/>
            <person name="Gtari M."/>
            <person name="Wall L."/>
            <person name="Tisa L."/>
            <person name="Woyke T."/>
        </authorList>
    </citation>
    <scope>NUCLEOTIDE SEQUENCE [LARGE SCALE GENOMIC DNA]</scope>
    <source>
        <strain evidence="9">DSM 45817 / CECT 9037 / EuI1c</strain>
    </source>
</reference>
<dbReference type="Gene3D" id="3.90.180.10">
    <property type="entry name" value="Medium-chain alcohol dehydrogenases, catalytic domain"/>
    <property type="match status" value="1"/>
</dbReference>
<dbReference type="InterPro" id="IPR036291">
    <property type="entry name" value="NAD(P)-bd_dom_sf"/>
</dbReference>
<dbReference type="KEGG" id="fri:FraEuI1c_2756"/>
<dbReference type="OrthoDB" id="9797931at2"/>
<dbReference type="InParanoid" id="E3J6K8"/>
<evidence type="ECO:0000259" key="6">
    <source>
        <dbReference type="Pfam" id="PF00107"/>
    </source>
</evidence>
<dbReference type="InterPro" id="IPR013154">
    <property type="entry name" value="ADH-like_N"/>
</dbReference>
<dbReference type="GO" id="GO:0046872">
    <property type="term" value="F:metal ion binding"/>
    <property type="evidence" value="ECO:0007669"/>
    <property type="project" value="UniProtKB-KW"/>
</dbReference>
<dbReference type="AlphaFoldDB" id="E3J6K8"/>
<dbReference type="PANTHER" id="PTHR43161">
    <property type="entry name" value="SORBITOL DEHYDROGENASE"/>
    <property type="match status" value="1"/>
</dbReference>
<dbReference type="EMBL" id="CP002299">
    <property type="protein sequence ID" value="ADP80784.1"/>
    <property type="molecule type" value="Genomic_DNA"/>
</dbReference>
<evidence type="ECO:0000259" key="7">
    <source>
        <dbReference type="Pfam" id="PF08240"/>
    </source>
</evidence>
<dbReference type="Proteomes" id="UP000002484">
    <property type="component" value="Chromosome"/>
</dbReference>
<evidence type="ECO:0000313" key="8">
    <source>
        <dbReference type="EMBL" id="ADP80784.1"/>
    </source>
</evidence>
<dbReference type="eggNOG" id="COG1063">
    <property type="taxonomic scope" value="Bacteria"/>
</dbReference>
<dbReference type="Pfam" id="PF08240">
    <property type="entry name" value="ADH_N"/>
    <property type="match status" value="1"/>
</dbReference>
<comment type="cofactor">
    <cofactor evidence="1">
        <name>Zn(2+)</name>
        <dbReference type="ChEBI" id="CHEBI:29105"/>
    </cofactor>
</comment>
<dbReference type="InterPro" id="IPR013149">
    <property type="entry name" value="ADH-like_C"/>
</dbReference>
<protein>
    <submittedName>
        <fullName evidence="8">Alcohol dehydrogenase zinc-binding domain protein</fullName>
    </submittedName>
</protein>
<keyword evidence="3" id="KW-0479">Metal-binding</keyword>
<dbReference type="GO" id="GO:0016491">
    <property type="term" value="F:oxidoreductase activity"/>
    <property type="evidence" value="ECO:0007669"/>
    <property type="project" value="UniProtKB-KW"/>
</dbReference>
<keyword evidence="9" id="KW-1185">Reference proteome</keyword>
<evidence type="ECO:0000256" key="5">
    <source>
        <dbReference type="ARBA" id="ARBA00023002"/>
    </source>
</evidence>
<comment type="similarity">
    <text evidence="2">Belongs to the zinc-containing alcohol dehydrogenase family.</text>
</comment>
<dbReference type="Gene3D" id="3.40.50.720">
    <property type="entry name" value="NAD(P)-binding Rossmann-like Domain"/>
    <property type="match status" value="1"/>
</dbReference>
<dbReference type="STRING" id="298654.FraEuI1c_2756"/>
<feature type="domain" description="Alcohol dehydrogenase-like C-terminal" evidence="6">
    <location>
        <begin position="156"/>
        <end position="255"/>
    </location>
</feature>
<evidence type="ECO:0000256" key="3">
    <source>
        <dbReference type="ARBA" id="ARBA00022723"/>
    </source>
</evidence>
<dbReference type="SUPFAM" id="SSF51735">
    <property type="entry name" value="NAD(P)-binding Rossmann-fold domains"/>
    <property type="match status" value="1"/>
</dbReference>
<dbReference type="SUPFAM" id="SSF50129">
    <property type="entry name" value="GroES-like"/>
    <property type="match status" value="1"/>
</dbReference>
<keyword evidence="4" id="KW-0862">Zinc</keyword>
<dbReference type="HOGENOM" id="CLU_026673_11_0_11"/>
<sequence length="311" mass="32411">MKAARAIGGRVVLSDVDEPPGEGELLTMQAVGICASDLGAMAAATGRILGHELVGTRVDGTRVIVEALYGCGECEFCSDGRINLCPTTLTRSLGVRMDGGMVERFRVPGARLVELPDGLHAGSATLVEPAAVSWHGARIAGTNPNTRVLVVGAGSVGLLAVAAAQAQGAPEVSVAARHPHQKAIGERLGATEPTDTYDIVLETAGTASALQYGVQRLRPGGTLAILSVHYGNLDLPYPFLMVKEARIVASLGYGSHPGGREILQAADMLVGRPEIAEALVTHRFPLKDVEEAFRVAGDRRSGAIKVVVELC</sequence>
<evidence type="ECO:0000256" key="2">
    <source>
        <dbReference type="ARBA" id="ARBA00008072"/>
    </source>
</evidence>
<evidence type="ECO:0000313" key="9">
    <source>
        <dbReference type="Proteomes" id="UP000002484"/>
    </source>
</evidence>
<dbReference type="RefSeq" id="WP_013423902.1">
    <property type="nucleotide sequence ID" value="NC_014666.1"/>
</dbReference>
<accession>E3J6K8</accession>
<proteinExistence type="inferred from homology"/>
<dbReference type="PANTHER" id="PTHR43161:SF9">
    <property type="entry name" value="SORBITOL DEHYDROGENASE"/>
    <property type="match status" value="1"/>
</dbReference>
<feature type="domain" description="Alcohol dehydrogenase-like N-terminal" evidence="7">
    <location>
        <begin position="25"/>
        <end position="117"/>
    </location>
</feature>
<dbReference type="Pfam" id="PF00107">
    <property type="entry name" value="ADH_zinc_N"/>
    <property type="match status" value="1"/>
</dbReference>
<evidence type="ECO:0000256" key="1">
    <source>
        <dbReference type="ARBA" id="ARBA00001947"/>
    </source>
</evidence>
<dbReference type="InterPro" id="IPR011032">
    <property type="entry name" value="GroES-like_sf"/>
</dbReference>
<organism evidence="8 9">
    <name type="scientific">Pseudofrankia inefficax (strain DSM 45817 / CECT 9037 / DDB 130130 / EuI1c)</name>
    <name type="common">Frankia inefficax</name>
    <dbReference type="NCBI Taxonomy" id="298654"/>
    <lineage>
        <taxon>Bacteria</taxon>
        <taxon>Bacillati</taxon>
        <taxon>Actinomycetota</taxon>
        <taxon>Actinomycetes</taxon>
        <taxon>Frankiales</taxon>
        <taxon>Frankiaceae</taxon>
        <taxon>Pseudofrankia</taxon>
    </lineage>
</organism>
<name>E3J6K8_PSEI1</name>
<evidence type="ECO:0000256" key="4">
    <source>
        <dbReference type="ARBA" id="ARBA00022833"/>
    </source>
</evidence>